<feature type="compositionally biased region" description="Basic and acidic residues" evidence="1">
    <location>
        <begin position="355"/>
        <end position="364"/>
    </location>
</feature>
<evidence type="ECO:0000313" key="2">
    <source>
        <dbReference type="EMBL" id="MFB9645085.1"/>
    </source>
</evidence>
<dbReference type="Pfam" id="PF13481">
    <property type="entry name" value="AAA_25"/>
    <property type="match status" value="1"/>
</dbReference>
<name>A0ABV5SXR9_9MICO</name>
<accession>A0ABV5SXR9</accession>
<gene>
    <name evidence="2" type="ORF">ACFFPJ_04665</name>
</gene>
<keyword evidence="3" id="KW-1185">Reference proteome</keyword>
<dbReference type="SUPFAM" id="SSF52540">
    <property type="entry name" value="P-loop containing nucleoside triphosphate hydrolases"/>
    <property type="match status" value="1"/>
</dbReference>
<organism evidence="2 3">
    <name type="scientific">Microbacterium terregens</name>
    <dbReference type="NCBI Taxonomy" id="69363"/>
    <lineage>
        <taxon>Bacteria</taxon>
        <taxon>Bacillati</taxon>
        <taxon>Actinomycetota</taxon>
        <taxon>Actinomycetes</taxon>
        <taxon>Micrococcales</taxon>
        <taxon>Microbacteriaceae</taxon>
        <taxon>Microbacterium</taxon>
    </lineage>
</organism>
<evidence type="ECO:0000313" key="3">
    <source>
        <dbReference type="Proteomes" id="UP001589611"/>
    </source>
</evidence>
<dbReference type="EMBL" id="JBHMBE010000002">
    <property type="protein sequence ID" value="MFB9645085.1"/>
    <property type="molecule type" value="Genomic_DNA"/>
</dbReference>
<sequence length="364" mass="39429">MTWEPIDLSGITDEVAAGIDGRPEPALLTREDGAGLLYPGMVNGLHGESGSGKTWLALHACAQEMRAGHAVAYIDHEGDPRSIVARLMDLQVTADQIVRHFRYSQPETPFSDGAGLLLTGLQDEEVRLVVIDSTGEGLALAGAKPNADDEVARWFREVPRRIADHGPSVLLLDHSAKAAGGELWPIGSQRKRAAVNGAQYYIETLSPFGRDRPGAAKLVCAKDRHGRYIVGQQVATLHVTPGDRLRITLAAPEPTERADHGGFRPTMLMERISSLLEREGALSSARIEQSVTGRREVVRRALTLLVDEGNVTRSHGARGALVHTLSRPFTTSPRTRGEVINGDLDWPVTAGARSNVEEPPNHMD</sequence>
<dbReference type="Proteomes" id="UP001589611">
    <property type="component" value="Unassembled WGS sequence"/>
</dbReference>
<dbReference type="InterPro" id="IPR027417">
    <property type="entry name" value="P-loop_NTPase"/>
</dbReference>
<feature type="region of interest" description="Disordered" evidence="1">
    <location>
        <begin position="333"/>
        <end position="364"/>
    </location>
</feature>
<protein>
    <submittedName>
        <fullName evidence="2">AAA family ATPase</fullName>
    </submittedName>
</protein>
<dbReference type="RefSeq" id="WP_344713962.1">
    <property type="nucleotide sequence ID" value="NZ_BAAAWH010000001.1"/>
</dbReference>
<comment type="caution">
    <text evidence="2">The sequence shown here is derived from an EMBL/GenBank/DDBJ whole genome shotgun (WGS) entry which is preliminary data.</text>
</comment>
<evidence type="ECO:0000256" key="1">
    <source>
        <dbReference type="SAM" id="MobiDB-lite"/>
    </source>
</evidence>
<reference evidence="2 3" key="1">
    <citation type="submission" date="2024-09" db="EMBL/GenBank/DDBJ databases">
        <authorList>
            <person name="Sun Q."/>
            <person name="Mori K."/>
        </authorList>
    </citation>
    <scope>NUCLEOTIDE SEQUENCE [LARGE SCALE GENOMIC DNA]</scope>
    <source>
        <strain evidence="2 3">JCM 1342</strain>
    </source>
</reference>
<proteinExistence type="predicted"/>
<dbReference type="Gene3D" id="3.40.50.300">
    <property type="entry name" value="P-loop containing nucleotide triphosphate hydrolases"/>
    <property type="match status" value="1"/>
</dbReference>